<evidence type="ECO:0000313" key="3">
    <source>
        <dbReference type="Proteomes" id="UP000799764"/>
    </source>
</evidence>
<organism evidence="2 3">
    <name type="scientific">Karstenula rhodostoma CBS 690.94</name>
    <dbReference type="NCBI Taxonomy" id="1392251"/>
    <lineage>
        <taxon>Eukaryota</taxon>
        <taxon>Fungi</taxon>
        <taxon>Dikarya</taxon>
        <taxon>Ascomycota</taxon>
        <taxon>Pezizomycotina</taxon>
        <taxon>Dothideomycetes</taxon>
        <taxon>Pleosporomycetidae</taxon>
        <taxon>Pleosporales</taxon>
        <taxon>Massarineae</taxon>
        <taxon>Didymosphaeriaceae</taxon>
        <taxon>Karstenula</taxon>
    </lineage>
</organism>
<dbReference type="Proteomes" id="UP000799764">
    <property type="component" value="Unassembled WGS sequence"/>
</dbReference>
<protein>
    <submittedName>
        <fullName evidence="2">Uncharacterized protein</fullName>
    </submittedName>
</protein>
<keyword evidence="1" id="KW-1133">Transmembrane helix</keyword>
<sequence>MHGNLYIPLLLVRLHLLFLLALSHFTSSGIRQKKAGFSIGPHRFELVLELVWILESMDSGYGSGRF</sequence>
<evidence type="ECO:0000313" key="2">
    <source>
        <dbReference type="EMBL" id="KAF2448679.1"/>
    </source>
</evidence>
<proteinExistence type="predicted"/>
<evidence type="ECO:0000256" key="1">
    <source>
        <dbReference type="SAM" id="Phobius"/>
    </source>
</evidence>
<name>A0A9P4PTJ4_9PLEO</name>
<reference evidence="2" key="1">
    <citation type="journal article" date="2020" name="Stud. Mycol.">
        <title>101 Dothideomycetes genomes: a test case for predicting lifestyles and emergence of pathogens.</title>
        <authorList>
            <person name="Haridas S."/>
            <person name="Albert R."/>
            <person name="Binder M."/>
            <person name="Bloem J."/>
            <person name="Labutti K."/>
            <person name="Salamov A."/>
            <person name="Andreopoulos B."/>
            <person name="Baker S."/>
            <person name="Barry K."/>
            <person name="Bills G."/>
            <person name="Bluhm B."/>
            <person name="Cannon C."/>
            <person name="Castanera R."/>
            <person name="Culley D."/>
            <person name="Daum C."/>
            <person name="Ezra D."/>
            <person name="Gonzalez J."/>
            <person name="Henrissat B."/>
            <person name="Kuo A."/>
            <person name="Liang C."/>
            <person name="Lipzen A."/>
            <person name="Lutzoni F."/>
            <person name="Magnuson J."/>
            <person name="Mondo S."/>
            <person name="Nolan M."/>
            <person name="Ohm R."/>
            <person name="Pangilinan J."/>
            <person name="Park H.-J."/>
            <person name="Ramirez L."/>
            <person name="Alfaro M."/>
            <person name="Sun H."/>
            <person name="Tritt A."/>
            <person name="Yoshinaga Y."/>
            <person name="Zwiers L.-H."/>
            <person name="Turgeon B."/>
            <person name="Goodwin S."/>
            <person name="Spatafora J."/>
            <person name="Crous P."/>
            <person name="Grigoriev I."/>
        </authorList>
    </citation>
    <scope>NUCLEOTIDE SEQUENCE</scope>
    <source>
        <strain evidence="2">CBS 690.94</strain>
    </source>
</reference>
<accession>A0A9P4PTJ4</accession>
<dbReference type="EMBL" id="MU001495">
    <property type="protein sequence ID" value="KAF2448679.1"/>
    <property type="molecule type" value="Genomic_DNA"/>
</dbReference>
<keyword evidence="3" id="KW-1185">Reference proteome</keyword>
<keyword evidence="1" id="KW-0472">Membrane</keyword>
<dbReference type="AlphaFoldDB" id="A0A9P4PTJ4"/>
<gene>
    <name evidence="2" type="ORF">P171DRAFT_428720</name>
</gene>
<comment type="caution">
    <text evidence="2">The sequence shown here is derived from an EMBL/GenBank/DDBJ whole genome shotgun (WGS) entry which is preliminary data.</text>
</comment>
<feature type="transmembrane region" description="Helical" evidence="1">
    <location>
        <begin position="6"/>
        <end position="25"/>
    </location>
</feature>
<keyword evidence="1" id="KW-0812">Transmembrane</keyword>